<proteinExistence type="predicted"/>
<evidence type="ECO:0008006" key="4">
    <source>
        <dbReference type="Google" id="ProtNLM"/>
    </source>
</evidence>
<protein>
    <recommendedName>
        <fullName evidence="4">Lipoprotein</fullName>
    </recommendedName>
</protein>
<dbReference type="PROSITE" id="PS51257">
    <property type="entry name" value="PROKAR_LIPOPROTEIN"/>
    <property type="match status" value="1"/>
</dbReference>
<dbReference type="EMBL" id="NOJZ02000023">
    <property type="protein sequence ID" value="RDY22916.1"/>
    <property type="molecule type" value="Genomic_DNA"/>
</dbReference>
<organism evidence="2 3">
    <name type="scientific">Romboutsia maritimum</name>
    <dbReference type="NCBI Taxonomy" id="2020948"/>
    <lineage>
        <taxon>Bacteria</taxon>
        <taxon>Bacillati</taxon>
        <taxon>Bacillota</taxon>
        <taxon>Clostridia</taxon>
        <taxon>Peptostreptococcales</taxon>
        <taxon>Peptostreptococcaceae</taxon>
        <taxon>Romboutsia</taxon>
    </lineage>
</organism>
<evidence type="ECO:0000313" key="3">
    <source>
        <dbReference type="Proteomes" id="UP000243494"/>
    </source>
</evidence>
<gene>
    <name evidence="2" type="ORF">CHF27_010885</name>
</gene>
<sequence length="243" mass="28007">MIKNRIKKTISSLVVASFILGVVGCSNEKIDNKKESIKQENTEKDSSKSKRDIVLEKYEKELKENGKNGDEIPENEIPFKENKNEIGEDGKFVKYFDHDKMEQNYKEINKENLKYSIALDDRAYRYEWGEGKFDTCIFLSNQPEQANEPSSTDIYGEILRAYSYSAKKDNEISIDLANEYVKKVLPDDIKEISSYKGSEGIKTYYSSSKGTFVVFINYPTKDNSNEVLSKDKVSGIHYFKKII</sequence>
<evidence type="ECO:0000313" key="2">
    <source>
        <dbReference type="EMBL" id="RDY22916.1"/>
    </source>
</evidence>
<evidence type="ECO:0000256" key="1">
    <source>
        <dbReference type="SAM" id="MobiDB-lite"/>
    </source>
</evidence>
<feature type="region of interest" description="Disordered" evidence="1">
    <location>
        <begin position="31"/>
        <end position="51"/>
    </location>
</feature>
<name>A0A371IR07_9FIRM</name>
<keyword evidence="3" id="KW-1185">Reference proteome</keyword>
<accession>A0A371IR07</accession>
<dbReference type="AlphaFoldDB" id="A0A371IR07"/>
<dbReference type="Proteomes" id="UP000243494">
    <property type="component" value="Unassembled WGS sequence"/>
</dbReference>
<comment type="caution">
    <text evidence="2">The sequence shown here is derived from an EMBL/GenBank/DDBJ whole genome shotgun (WGS) entry which is preliminary data.</text>
</comment>
<reference evidence="2 3" key="1">
    <citation type="journal article" date="2017" name="Genome Announc.">
        <title>Draft Genome Sequence of Romboutsia maritimum sp. nov. Strain CCRI-22766(T), Isolated from Coastal Estuarine Mud.</title>
        <authorList>
            <person name="Maheux A.F."/>
            <person name="Boudreau D.K."/>
            <person name="Berube E."/>
            <person name="Boissinot M."/>
            <person name="Raymond F."/>
            <person name="Brodeur S."/>
            <person name="Corbeil J."/>
            <person name="Brightwell G."/>
            <person name="Broda D."/>
            <person name="Omar R.F."/>
            <person name="Bergeron M.G."/>
        </authorList>
    </citation>
    <scope>NUCLEOTIDE SEQUENCE [LARGE SCALE GENOMIC DNA]</scope>
    <source>
        <strain evidence="2 3">CCRI-22766</strain>
    </source>
</reference>
<dbReference type="RefSeq" id="WP_095405303.1">
    <property type="nucleotide sequence ID" value="NZ_NOJZ02000023.1"/>
</dbReference>